<name>A0A3M7PIQ5_BRAPC</name>
<proteinExistence type="predicted"/>
<reference evidence="1 2" key="1">
    <citation type="journal article" date="2018" name="Sci. Rep.">
        <title>Genomic signatures of local adaptation to the degree of environmental predictability in rotifers.</title>
        <authorList>
            <person name="Franch-Gras L."/>
            <person name="Hahn C."/>
            <person name="Garcia-Roger E.M."/>
            <person name="Carmona M.J."/>
            <person name="Serra M."/>
            <person name="Gomez A."/>
        </authorList>
    </citation>
    <scope>NUCLEOTIDE SEQUENCE [LARGE SCALE GENOMIC DNA]</scope>
    <source>
        <strain evidence="1">HYR1</strain>
    </source>
</reference>
<evidence type="ECO:0000313" key="2">
    <source>
        <dbReference type="Proteomes" id="UP000276133"/>
    </source>
</evidence>
<protein>
    <submittedName>
        <fullName evidence="1">Uncharacterized protein</fullName>
    </submittedName>
</protein>
<accession>A0A3M7PIQ5</accession>
<sequence>MFFQVIGVPQGEFFSLQFSSYEAVKLQSWSKSGALLVHELNFQDSFSAGVKFESVDGRLYQLAGRLSGHLDAFVFEPANSVLMVVADRSGSGTAQVGQHGVAVNLHQSGIDLEASTNGSCSCWTSLLLSFWLMNSLSSWLLAVENVVDVGPGLEAVVLGAVRIALGVELDEALDVLENGCVFVGQFYLVLDKVELFGARLYFEIEIDFGSAPGGFGRHVQAGCQLHIGWHAYVLNLVDVVFAGSWIKGRD</sequence>
<dbReference type="EMBL" id="REGN01010453">
    <property type="protein sequence ID" value="RMZ98996.1"/>
    <property type="molecule type" value="Genomic_DNA"/>
</dbReference>
<comment type="caution">
    <text evidence="1">The sequence shown here is derived from an EMBL/GenBank/DDBJ whole genome shotgun (WGS) entry which is preliminary data.</text>
</comment>
<keyword evidence="2" id="KW-1185">Reference proteome</keyword>
<dbReference type="AlphaFoldDB" id="A0A3M7PIQ5"/>
<evidence type="ECO:0000313" key="1">
    <source>
        <dbReference type="EMBL" id="RMZ98996.1"/>
    </source>
</evidence>
<gene>
    <name evidence="1" type="ORF">BpHYR1_031022</name>
</gene>
<organism evidence="1 2">
    <name type="scientific">Brachionus plicatilis</name>
    <name type="common">Marine rotifer</name>
    <name type="synonym">Brachionus muelleri</name>
    <dbReference type="NCBI Taxonomy" id="10195"/>
    <lineage>
        <taxon>Eukaryota</taxon>
        <taxon>Metazoa</taxon>
        <taxon>Spiralia</taxon>
        <taxon>Gnathifera</taxon>
        <taxon>Rotifera</taxon>
        <taxon>Eurotatoria</taxon>
        <taxon>Monogononta</taxon>
        <taxon>Pseudotrocha</taxon>
        <taxon>Ploima</taxon>
        <taxon>Brachionidae</taxon>
        <taxon>Brachionus</taxon>
    </lineage>
</organism>
<dbReference type="Proteomes" id="UP000276133">
    <property type="component" value="Unassembled WGS sequence"/>
</dbReference>